<evidence type="ECO:0000313" key="4">
    <source>
        <dbReference type="Proteomes" id="UP000063964"/>
    </source>
</evidence>
<evidence type="ECO:0000313" key="3">
    <source>
        <dbReference type="EMBL" id="AMD93389.1"/>
    </source>
</evidence>
<accession>A0A0X8JR02</accession>
<dbReference type="AlphaFoldDB" id="A0A0X8JR02"/>
<proteinExistence type="predicted"/>
<dbReference type="Proteomes" id="UP000063964">
    <property type="component" value="Chromosome"/>
</dbReference>
<dbReference type="KEGG" id="doa:AXF15_09960"/>
<reference evidence="4" key="1">
    <citation type="submission" date="2016-02" db="EMBL/GenBank/DDBJ databases">
        <authorList>
            <person name="Holder M.E."/>
            <person name="Ajami N.J."/>
            <person name="Petrosino J.F."/>
        </authorList>
    </citation>
    <scope>NUCLEOTIDE SEQUENCE [LARGE SCALE GENOMIC DNA]</scope>
    <source>
        <strain evidence="4">DSM 12838</strain>
    </source>
</reference>
<dbReference type="RefSeq" id="WP_066606804.1">
    <property type="nucleotide sequence ID" value="NZ_CP014230.1"/>
</dbReference>
<sequence>MKYAYVSILLLLALPACNNDLENRLAVAQQQLALTEERAAKAEARAVELEQEIEYLEKITKQKRAENNKRSDELTNKLFRGHKN</sequence>
<dbReference type="STRING" id="888061.AXF15_09960"/>
<dbReference type="EMBL" id="CP014230">
    <property type="protein sequence ID" value="AMD93389.1"/>
    <property type="molecule type" value="Genomic_DNA"/>
</dbReference>
<feature type="compositionally biased region" description="Basic and acidic residues" evidence="1">
    <location>
        <begin position="64"/>
        <end position="75"/>
    </location>
</feature>
<name>A0A0X8JR02_9BACT</name>
<feature type="signal peptide" evidence="2">
    <location>
        <begin position="1"/>
        <end position="18"/>
    </location>
</feature>
<protein>
    <submittedName>
        <fullName evidence="3">Uncharacterized protein</fullName>
    </submittedName>
</protein>
<keyword evidence="4" id="KW-1185">Reference proteome</keyword>
<feature type="chain" id="PRO_5007067633" evidence="2">
    <location>
        <begin position="19"/>
        <end position="84"/>
    </location>
</feature>
<gene>
    <name evidence="3" type="ORF">AXF15_09960</name>
</gene>
<feature type="region of interest" description="Disordered" evidence="1">
    <location>
        <begin position="64"/>
        <end position="84"/>
    </location>
</feature>
<evidence type="ECO:0000256" key="2">
    <source>
        <dbReference type="SAM" id="SignalP"/>
    </source>
</evidence>
<organism evidence="3 4">
    <name type="scientific">Desulfomicrobium orale DSM 12838</name>
    <dbReference type="NCBI Taxonomy" id="888061"/>
    <lineage>
        <taxon>Bacteria</taxon>
        <taxon>Pseudomonadati</taxon>
        <taxon>Thermodesulfobacteriota</taxon>
        <taxon>Desulfovibrionia</taxon>
        <taxon>Desulfovibrionales</taxon>
        <taxon>Desulfomicrobiaceae</taxon>
        <taxon>Desulfomicrobium</taxon>
    </lineage>
</organism>
<keyword evidence="2" id="KW-0732">Signal</keyword>
<evidence type="ECO:0000256" key="1">
    <source>
        <dbReference type="SAM" id="MobiDB-lite"/>
    </source>
</evidence>